<evidence type="ECO:0000256" key="1">
    <source>
        <dbReference type="SAM" id="MobiDB-lite"/>
    </source>
</evidence>
<feature type="compositionally biased region" description="Basic and acidic residues" evidence="1">
    <location>
        <begin position="347"/>
        <end position="358"/>
    </location>
</feature>
<keyword evidence="4" id="KW-1185">Reference proteome</keyword>
<name>A0A8K0TBI7_9PEZI</name>
<keyword evidence="2" id="KW-1133">Transmembrane helix</keyword>
<dbReference type="AlphaFoldDB" id="A0A8K0TBI7"/>
<dbReference type="OrthoDB" id="201504at2759"/>
<accession>A0A8K0TBI7</accession>
<keyword evidence="2" id="KW-0812">Transmembrane</keyword>
<dbReference type="Pfam" id="PF06966">
    <property type="entry name" value="DUF1295"/>
    <property type="match status" value="1"/>
</dbReference>
<proteinExistence type="predicted"/>
<dbReference type="Proteomes" id="UP000813385">
    <property type="component" value="Unassembled WGS sequence"/>
</dbReference>
<dbReference type="PANTHER" id="PTHR32251:SF23">
    <property type="entry name" value="3-OXO-5-ALPHA-STEROID 4-DEHYDROGENASE (DUF1295)"/>
    <property type="match status" value="1"/>
</dbReference>
<evidence type="ECO:0000313" key="4">
    <source>
        <dbReference type="Proteomes" id="UP000813385"/>
    </source>
</evidence>
<protein>
    <recommendedName>
        <fullName evidence="5">DUF1295 domain protein</fullName>
    </recommendedName>
</protein>
<dbReference type="GO" id="GO:0016020">
    <property type="term" value="C:membrane"/>
    <property type="evidence" value="ECO:0007669"/>
    <property type="project" value="TreeGrafter"/>
</dbReference>
<dbReference type="InterPro" id="IPR010721">
    <property type="entry name" value="UstE-like"/>
</dbReference>
<comment type="caution">
    <text evidence="3">The sequence shown here is derived from an EMBL/GenBank/DDBJ whole genome shotgun (WGS) entry which is preliminary data.</text>
</comment>
<sequence>MATTALPYLAQIEDCASWNKTVAPFIPQLYELPARVLSNIGSIDGLRQVYIETNPLITGFAVSLALAAVFFVVAEFNRNYSQVDRAWSILPNLYVLHFCLWARLADVPANRVEFLASATMVWSARLTYNYNRKGGYNVGSEDYRWAIVKSKVPAIVFVIFDLAFIATIQSILLFAFSGAPAYVLLLTSKFEPEITSWDWAYMSILLGLVFMEWVSDGQQWAFQEAKRAYLRDAKVPADAGFTREELDRGFVTSGMWALSRHPNFAAEQLVWFMLYQWSCYASKVLHSWAFAGSASLLLLFQGSTWLTEAITAGKYPEYAHYRKKVGCFIPTSIKPYEPKQPTVIRTSELEKRHAEKQKAKGKGKK</sequence>
<evidence type="ECO:0000256" key="2">
    <source>
        <dbReference type="SAM" id="Phobius"/>
    </source>
</evidence>
<gene>
    <name evidence="3" type="ORF">B0T11DRAFT_230284</name>
</gene>
<feature type="transmembrane region" description="Helical" evidence="2">
    <location>
        <begin position="56"/>
        <end position="76"/>
    </location>
</feature>
<dbReference type="Gene3D" id="1.20.120.1630">
    <property type="match status" value="1"/>
</dbReference>
<dbReference type="PANTHER" id="PTHR32251">
    <property type="entry name" value="3-OXO-5-ALPHA-STEROID 4-DEHYDROGENASE"/>
    <property type="match status" value="1"/>
</dbReference>
<organism evidence="3 4">
    <name type="scientific">Plectosphaerella cucumerina</name>
    <dbReference type="NCBI Taxonomy" id="40658"/>
    <lineage>
        <taxon>Eukaryota</taxon>
        <taxon>Fungi</taxon>
        <taxon>Dikarya</taxon>
        <taxon>Ascomycota</taxon>
        <taxon>Pezizomycotina</taxon>
        <taxon>Sordariomycetes</taxon>
        <taxon>Hypocreomycetidae</taxon>
        <taxon>Glomerellales</taxon>
        <taxon>Plectosphaerellaceae</taxon>
        <taxon>Plectosphaerella</taxon>
    </lineage>
</organism>
<reference evidence="3" key="1">
    <citation type="journal article" date="2021" name="Nat. Commun.">
        <title>Genetic determinants of endophytism in the Arabidopsis root mycobiome.</title>
        <authorList>
            <person name="Mesny F."/>
            <person name="Miyauchi S."/>
            <person name="Thiergart T."/>
            <person name="Pickel B."/>
            <person name="Atanasova L."/>
            <person name="Karlsson M."/>
            <person name="Huettel B."/>
            <person name="Barry K.W."/>
            <person name="Haridas S."/>
            <person name="Chen C."/>
            <person name="Bauer D."/>
            <person name="Andreopoulos W."/>
            <person name="Pangilinan J."/>
            <person name="LaButti K."/>
            <person name="Riley R."/>
            <person name="Lipzen A."/>
            <person name="Clum A."/>
            <person name="Drula E."/>
            <person name="Henrissat B."/>
            <person name="Kohler A."/>
            <person name="Grigoriev I.V."/>
            <person name="Martin F.M."/>
            <person name="Hacquard S."/>
        </authorList>
    </citation>
    <scope>NUCLEOTIDE SEQUENCE</scope>
    <source>
        <strain evidence="3">MPI-CAGE-AT-0016</strain>
    </source>
</reference>
<dbReference type="EMBL" id="JAGPXD010000005">
    <property type="protein sequence ID" value="KAH7354438.1"/>
    <property type="molecule type" value="Genomic_DNA"/>
</dbReference>
<feature type="transmembrane region" description="Helical" evidence="2">
    <location>
        <begin position="154"/>
        <end position="176"/>
    </location>
</feature>
<keyword evidence="2" id="KW-0472">Membrane</keyword>
<evidence type="ECO:0008006" key="5">
    <source>
        <dbReference type="Google" id="ProtNLM"/>
    </source>
</evidence>
<feature type="region of interest" description="Disordered" evidence="1">
    <location>
        <begin position="344"/>
        <end position="365"/>
    </location>
</feature>
<evidence type="ECO:0000313" key="3">
    <source>
        <dbReference type="EMBL" id="KAH7354438.1"/>
    </source>
</evidence>